<dbReference type="Proteomes" id="UP001597448">
    <property type="component" value="Unassembled WGS sequence"/>
</dbReference>
<accession>A0ABW5F8A3</accession>
<evidence type="ECO:0000313" key="3">
    <source>
        <dbReference type="Proteomes" id="UP001597448"/>
    </source>
</evidence>
<feature type="chain" id="PRO_5045143886" evidence="1">
    <location>
        <begin position="30"/>
        <end position="390"/>
    </location>
</feature>
<keyword evidence="3" id="KW-1185">Reference proteome</keyword>
<reference evidence="3" key="1">
    <citation type="journal article" date="2019" name="Int. J. Syst. Evol. Microbiol.">
        <title>The Global Catalogue of Microorganisms (GCM) 10K type strain sequencing project: providing services to taxonomists for standard genome sequencing and annotation.</title>
        <authorList>
            <consortium name="The Broad Institute Genomics Platform"/>
            <consortium name="The Broad Institute Genome Sequencing Center for Infectious Disease"/>
            <person name="Wu L."/>
            <person name="Ma J."/>
        </authorList>
    </citation>
    <scope>NUCLEOTIDE SEQUENCE [LARGE SCALE GENOMIC DNA]</scope>
    <source>
        <strain evidence="3">CCM 8725</strain>
    </source>
</reference>
<proteinExistence type="predicted"/>
<evidence type="ECO:0000256" key="1">
    <source>
        <dbReference type="SAM" id="SignalP"/>
    </source>
</evidence>
<comment type="caution">
    <text evidence="2">The sequence shown here is derived from an EMBL/GenBank/DDBJ whole genome shotgun (WGS) entry which is preliminary data.</text>
</comment>
<protein>
    <submittedName>
        <fullName evidence="2">Uncharacterized protein</fullName>
    </submittedName>
</protein>
<keyword evidence="1" id="KW-0732">Signal</keyword>
<dbReference type="RefSeq" id="WP_209984154.1">
    <property type="nucleotide sequence ID" value="NZ_JBHUKY010000023.1"/>
</dbReference>
<organism evidence="2 3">
    <name type="scientific">Paenibacillus rhizoplanae</name>
    <dbReference type="NCBI Taxonomy" id="1917181"/>
    <lineage>
        <taxon>Bacteria</taxon>
        <taxon>Bacillati</taxon>
        <taxon>Bacillota</taxon>
        <taxon>Bacilli</taxon>
        <taxon>Bacillales</taxon>
        <taxon>Paenibacillaceae</taxon>
        <taxon>Paenibacillus</taxon>
    </lineage>
</organism>
<feature type="signal peptide" evidence="1">
    <location>
        <begin position="1"/>
        <end position="29"/>
    </location>
</feature>
<sequence length="390" mass="44014">MRKALHQSLRMVLSASMLLAFAAPFTAHAAEKMEVYDSYANKNSNVQLYSVSQVEGNQFINAVIARQPDGTYSKWPEAFQHFRKYDSGNLQLTGMDDPEQAYVYDTQSQSIMRKSEYAISPDGRWGYLERSRYGWQPGDVPGRGYTAKFNDQYLRNTVTGKVSVYHSTQQYYNARWMNQHMLLENGYNEAAKQNVISTYDPSTGTRQELLKGTLNNLNLSKGLLQYVKNEPKRLPWIYNLKDGSSRLVKDTRELEALFPAPPSSRPEVSFPKDMALMDLPVTDMPITLTYEHNLNLDGKSVDVSTVFTKGGQEWIPVKPLAAALGWKIEVMNLSATGDPSAAYIYKITNGSKDTVLTPVNSFNSASRLYITPAQIKELGYKSIQVTPYLK</sequence>
<dbReference type="EMBL" id="JBHUKY010000023">
    <property type="protein sequence ID" value="MFD2411189.1"/>
    <property type="molecule type" value="Genomic_DNA"/>
</dbReference>
<gene>
    <name evidence="2" type="ORF">ACFSX3_14955</name>
</gene>
<name>A0ABW5F8A3_9BACL</name>
<evidence type="ECO:0000313" key="2">
    <source>
        <dbReference type="EMBL" id="MFD2411189.1"/>
    </source>
</evidence>